<dbReference type="Proteomes" id="UP000467636">
    <property type="component" value="Chromosome"/>
</dbReference>
<evidence type="ECO:0000313" key="2">
    <source>
        <dbReference type="Proteomes" id="UP000467636"/>
    </source>
</evidence>
<reference evidence="1 2" key="1">
    <citation type="journal article" date="2019" name="Emerg. Microbes Infect.">
        <title>Comprehensive subspecies identification of 175 nontuberculous mycobacteria species based on 7547 genomic profiles.</title>
        <authorList>
            <person name="Matsumoto Y."/>
            <person name="Kinjo T."/>
            <person name="Motooka D."/>
            <person name="Nabeya D."/>
            <person name="Jung N."/>
            <person name="Uechi K."/>
            <person name="Horii T."/>
            <person name="Iida T."/>
            <person name="Fujita J."/>
            <person name="Nakamura S."/>
        </authorList>
    </citation>
    <scope>NUCLEOTIDE SEQUENCE [LARGE SCALE GENOMIC DNA]</scope>
    <source>
        <strain evidence="1 2">JCM 12143</strain>
    </source>
</reference>
<name>A0AAD1HXZ8_9MYCO</name>
<sequence>MTVSYGWRGVAIQAPIGVSGAPRSVGGVVRACGIAAPVARRRCDIEGYLQRKLHRQWRNRGS</sequence>
<gene>
    <name evidence="1" type="ORF">MTER_21690</name>
</gene>
<dbReference type="EMBL" id="AP022564">
    <property type="protein sequence ID" value="BBX22758.1"/>
    <property type="molecule type" value="Genomic_DNA"/>
</dbReference>
<accession>A0AAD1HXZ8</accession>
<protein>
    <submittedName>
        <fullName evidence="1">Uncharacterized protein</fullName>
    </submittedName>
</protein>
<proteinExistence type="predicted"/>
<keyword evidence="2" id="KW-1185">Reference proteome</keyword>
<evidence type="ECO:0000313" key="1">
    <source>
        <dbReference type="EMBL" id="BBX22758.1"/>
    </source>
</evidence>
<organism evidence="1 2">
    <name type="scientific">Mycolicibacter terrae</name>
    <dbReference type="NCBI Taxonomy" id="1788"/>
    <lineage>
        <taxon>Bacteria</taxon>
        <taxon>Bacillati</taxon>
        <taxon>Actinomycetota</taxon>
        <taxon>Actinomycetes</taxon>
        <taxon>Mycobacteriales</taxon>
        <taxon>Mycobacteriaceae</taxon>
        <taxon>Mycolicibacter</taxon>
    </lineage>
</organism>
<dbReference type="AlphaFoldDB" id="A0AAD1HXZ8"/>